<dbReference type="Proteomes" id="UP000586095">
    <property type="component" value="Unassembled WGS sequence"/>
</dbReference>
<dbReference type="InterPro" id="IPR009061">
    <property type="entry name" value="DNA-bd_dom_put_sf"/>
</dbReference>
<dbReference type="SUPFAM" id="SSF46955">
    <property type="entry name" value="Putative DNA-binding domain"/>
    <property type="match status" value="1"/>
</dbReference>
<dbReference type="EMBL" id="JACCBD010000001">
    <property type="protein sequence ID" value="NYD26030.1"/>
    <property type="molecule type" value="Genomic_DNA"/>
</dbReference>
<organism evidence="2 3">
    <name type="scientific">Leucobacter aridicollis</name>
    <dbReference type="NCBI Taxonomy" id="283878"/>
    <lineage>
        <taxon>Bacteria</taxon>
        <taxon>Bacillati</taxon>
        <taxon>Actinomycetota</taxon>
        <taxon>Actinomycetes</taxon>
        <taxon>Micrococcales</taxon>
        <taxon>Microbacteriaceae</taxon>
        <taxon>Leucobacter</taxon>
    </lineage>
</organism>
<evidence type="ECO:0000313" key="3">
    <source>
        <dbReference type="Proteomes" id="UP000586095"/>
    </source>
</evidence>
<dbReference type="RefSeq" id="WP_185986374.1">
    <property type="nucleotide sequence ID" value="NZ_BAAALZ010000002.1"/>
</dbReference>
<feature type="domain" description="Helix-turn-helix" evidence="1">
    <location>
        <begin position="24"/>
        <end position="74"/>
    </location>
</feature>
<comment type="caution">
    <text evidence="2">The sequence shown here is derived from an EMBL/GenBank/DDBJ whole genome shotgun (WGS) entry which is preliminary data.</text>
</comment>
<accession>A0A852RAV8</accession>
<proteinExistence type="predicted"/>
<evidence type="ECO:0000313" key="2">
    <source>
        <dbReference type="EMBL" id="NYD26030.1"/>
    </source>
</evidence>
<gene>
    <name evidence="2" type="ORF">BJ960_000833</name>
</gene>
<dbReference type="InterPro" id="IPR036388">
    <property type="entry name" value="WH-like_DNA-bd_sf"/>
</dbReference>
<reference evidence="2 3" key="1">
    <citation type="submission" date="2020-07" db="EMBL/GenBank/DDBJ databases">
        <title>Sequencing the genomes of 1000 actinobacteria strains.</title>
        <authorList>
            <person name="Klenk H.-P."/>
        </authorList>
    </citation>
    <scope>NUCLEOTIDE SEQUENCE [LARGE SCALE GENOMIC DNA]</scope>
    <source>
        <strain evidence="2 3">DSM 17380</strain>
    </source>
</reference>
<keyword evidence="3" id="KW-1185">Reference proteome</keyword>
<protein>
    <submittedName>
        <fullName evidence="2">Putative DNA-binding transcriptional regulator AlpA</fullName>
    </submittedName>
</protein>
<keyword evidence="2" id="KW-0238">DNA-binding</keyword>
<sequence length="92" mass="10241">MSEVIQFPNAKPPTDDPVPDLPLVLSPAQLSELLTVSVKTITRWREDKVGPPAFKLPGGRFYRYRRDEVIAWIDDLAKKKPGAATPGQNTNL</sequence>
<dbReference type="Gene3D" id="1.10.10.10">
    <property type="entry name" value="Winged helix-like DNA-binding domain superfamily/Winged helix DNA-binding domain"/>
    <property type="match status" value="1"/>
</dbReference>
<dbReference type="GO" id="GO:0003677">
    <property type="term" value="F:DNA binding"/>
    <property type="evidence" value="ECO:0007669"/>
    <property type="project" value="UniProtKB-KW"/>
</dbReference>
<dbReference type="AlphaFoldDB" id="A0A852RAV8"/>
<evidence type="ECO:0000259" key="1">
    <source>
        <dbReference type="Pfam" id="PF12728"/>
    </source>
</evidence>
<dbReference type="Pfam" id="PF12728">
    <property type="entry name" value="HTH_17"/>
    <property type="match status" value="1"/>
</dbReference>
<dbReference type="InterPro" id="IPR041657">
    <property type="entry name" value="HTH_17"/>
</dbReference>
<name>A0A852RAV8_9MICO</name>